<evidence type="ECO:0008006" key="3">
    <source>
        <dbReference type="Google" id="ProtNLM"/>
    </source>
</evidence>
<keyword evidence="2" id="KW-1185">Reference proteome</keyword>
<protein>
    <recommendedName>
        <fullName evidence="3">Transcriptional regulator</fullName>
    </recommendedName>
</protein>
<proteinExistence type="predicted"/>
<dbReference type="InterPro" id="IPR014057">
    <property type="entry name" value="HI1420"/>
</dbReference>
<sequence length="70" mass="7616">MDEALKDGNREAFVLALRNVVEARQITQESNTDGHSKPLQRVLAEGENPTLETFVAVLNAVGLTIDLKPA</sequence>
<dbReference type="EMBL" id="JAMPKX010000001">
    <property type="protein sequence ID" value="MEP0945625.1"/>
    <property type="molecule type" value="Genomic_DNA"/>
</dbReference>
<comment type="caution">
    <text evidence="1">The sequence shown here is derived from an EMBL/GenBank/DDBJ whole genome shotgun (WGS) entry which is preliminary data.</text>
</comment>
<dbReference type="Pfam" id="PF21716">
    <property type="entry name" value="dnstrm_HI1420"/>
    <property type="match status" value="1"/>
</dbReference>
<gene>
    <name evidence="1" type="ORF">NC992_01950</name>
</gene>
<reference evidence="1 2" key="1">
    <citation type="submission" date="2022-04" db="EMBL/GenBank/DDBJ databases">
        <title>Positive selection, recombination, and allopatry shape intraspecific diversity of widespread and dominant cyanobacteria.</title>
        <authorList>
            <person name="Wei J."/>
            <person name="Shu W."/>
            <person name="Hu C."/>
        </authorList>
    </citation>
    <scope>NUCLEOTIDE SEQUENCE [LARGE SCALE GENOMIC DNA]</scope>
    <source>
        <strain evidence="1 2">DQ-A4</strain>
    </source>
</reference>
<accession>A0ABV0JYM1</accession>
<evidence type="ECO:0000313" key="2">
    <source>
        <dbReference type="Proteomes" id="UP001482513"/>
    </source>
</evidence>
<evidence type="ECO:0000313" key="1">
    <source>
        <dbReference type="EMBL" id="MEP0945625.1"/>
    </source>
</evidence>
<dbReference type="Proteomes" id="UP001482513">
    <property type="component" value="Unassembled WGS sequence"/>
</dbReference>
<organism evidence="1 2">
    <name type="scientific">Leptolyngbya subtilissima DQ-A4</name>
    <dbReference type="NCBI Taxonomy" id="2933933"/>
    <lineage>
        <taxon>Bacteria</taxon>
        <taxon>Bacillati</taxon>
        <taxon>Cyanobacteriota</taxon>
        <taxon>Cyanophyceae</taxon>
        <taxon>Leptolyngbyales</taxon>
        <taxon>Leptolyngbyaceae</taxon>
        <taxon>Leptolyngbya group</taxon>
        <taxon>Leptolyngbya</taxon>
    </lineage>
</organism>
<name>A0ABV0JYM1_9CYAN</name>
<dbReference type="RefSeq" id="WP_431191122.1">
    <property type="nucleotide sequence ID" value="NZ_JAMPKX010000001.1"/>
</dbReference>